<dbReference type="PANTHER" id="PTHR24567">
    <property type="entry name" value="CRP FAMILY TRANSCRIPTIONAL REGULATORY PROTEIN"/>
    <property type="match status" value="1"/>
</dbReference>
<sequence length="230" mass="24995">MAEIKKDFLKNSFSLEGLDPELAVGLSRLARPMKIPAGTILFENGDPGNGCYAVLEGSLKVSLMSIDGDEQLLAVLGPGDLVGELALLDGRPRSATVIALKEAQLAFIDKAAFQRFADEKPAVYRHMLSIVGKRLRHANDVLAARSFLPLPGRVAQTLLQLSETFGKPLDNGRVLIHYKLSQADIANMAGAARENVSRVLNDWKRSGTISRISGYYCLEQVAFLEQASTL</sequence>
<dbReference type="Gene3D" id="1.10.10.10">
    <property type="entry name" value="Winged helix-like DNA-binding domain superfamily/Winged helix DNA-binding domain"/>
    <property type="match status" value="1"/>
</dbReference>
<dbReference type="SMART" id="SM00100">
    <property type="entry name" value="cNMP"/>
    <property type="match status" value="1"/>
</dbReference>
<gene>
    <name evidence="6" type="ORF">ON753_16140</name>
</gene>
<comment type="caution">
    <text evidence="6">The sequence shown here is derived from an EMBL/GenBank/DDBJ whole genome shotgun (WGS) entry which is preliminary data.</text>
</comment>
<dbReference type="InterPro" id="IPR050397">
    <property type="entry name" value="Env_Response_Regulators"/>
</dbReference>
<dbReference type="PROSITE" id="PS00889">
    <property type="entry name" value="CNMP_BINDING_2"/>
    <property type="match status" value="1"/>
</dbReference>
<keyword evidence="7" id="KW-1185">Reference proteome</keyword>
<dbReference type="SMART" id="SM00419">
    <property type="entry name" value="HTH_CRP"/>
    <property type="match status" value="1"/>
</dbReference>
<evidence type="ECO:0000256" key="3">
    <source>
        <dbReference type="ARBA" id="ARBA00023163"/>
    </source>
</evidence>
<dbReference type="InterPro" id="IPR000595">
    <property type="entry name" value="cNMP-bd_dom"/>
</dbReference>
<dbReference type="PROSITE" id="PS50042">
    <property type="entry name" value="CNMP_BINDING_3"/>
    <property type="match status" value="1"/>
</dbReference>
<feature type="domain" description="Cyclic nucleotide-binding" evidence="4">
    <location>
        <begin position="14"/>
        <end position="134"/>
    </location>
</feature>
<evidence type="ECO:0000313" key="6">
    <source>
        <dbReference type="EMBL" id="MCX2723883.1"/>
    </source>
</evidence>
<reference evidence="6 7" key="1">
    <citation type="journal article" date="2016" name="Int. J. Syst. Evol. Microbiol.">
        <title>Labrenzia salina sp. nov., isolated from the rhizosphere of the halophyte Arthrocnemum macrostachyum.</title>
        <authorList>
            <person name="Camacho M."/>
            <person name="Redondo-Gomez S."/>
            <person name="Rodriguez-Llorente I."/>
            <person name="Rohde M."/>
            <person name="Sproer C."/>
            <person name="Schumann P."/>
            <person name="Klenk H.P."/>
            <person name="Montero-Calasanz M.D.C."/>
        </authorList>
    </citation>
    <scope>NUCLEOTIDE SEQUENCE [LARGE SCALE GENOMIC DNA]</scope>
    <source>
        <strain evidence="6 7">DSM 29163</strain>
    </source>
</reference>
<evidence type="ECO:0000259" key="5">
    <source>
        <dbReference type="PROSITE" id="PS51063"/>
    </source>
</evidence>
<dbReference type="CDD" id="cd00038">
    <property type="entry name" value="CAP_ED"/>
    <property type="match status" value="1"/>
</dbReference>
<evidence type="ECO:0000259" key="4">
    <source>
        <dbReference type="PROSITE" id="PS50042"/>
    </source>
</evidence>
<dbReference type="Gene3D" id="2.60.120.10">
    <property type="entry name" value="Jelly Rolls"/>
    <property type="match status" value="1"/>
</dbReference>
<protein>
    <submittedName>
        <fullName evidence="6">Crp/Fnr family transcriptional regulator</fullName>
    </submittedName>
</protein>
<dbReference type="InterPro" id="IPR018488">
    <property type="entry name" value="cNMP-bd_CS"/>
</dbReference>
<evidence type="ECO:0000313" key="7">
    <source>
        <dbReference type="Proteomes" id="UP001300261"/>
    </source>
</evidence>
<dbReference type="Proteomes" id="UP001300261">
    <property type="component" value="Unassembled WGS sequence"/>
</dbReference>
<dbReference type="SUPFAM" id="SSF46785">
    <property type="entry name" value="Winged helix' DNA-binding domain"/>
    <property type="match status" value="1"/>
</dbReference>
<organism evidence="6 7">
    <name type="scientific">Roseibium salinum</name>
    <dbReference type="NCBI Taxonomy" id="1604349"/>
    <lineage>
        <taxon>Bacteria</taxon>
        <taxon>Pseudomonadati</taxon>
        <taxon>Pseudomonadota</taxon>
        <taxon>Alphaproteobacteria</taxon>
        <taxon>Hyphomicrobiales</taxon>
        <taxon>Stappiaceae</taxon>
        <taxon>Roseibium</taxon>
    </lineage>
</organism>
<proteinExistence type="predicted"/>
<dbReference type="PANTHER" id="PTHR24567:SF74">
    <property type="entry name" value="HTH-TYPE TRANSCRIPTIONAL REGULATOR ARCR"/>
    <property type="match status" value="1"/>
</dbReference>
<dbReference type="Pfam" id="PF13545">
    <property type="entry name" value="HTH_Crp_2"/>
    <property type="match status" value="1"/>
</dbReference>
<keyword evidence="2" id="KW-0238">DNA-binding</keyword>
<dbReference type="InterPro" id="IPR018490">
    <property type="entry name" value="cNMP-bd_dom_sf"/>
</dbReference>
<dbReference type="InterPro" id="IPR036388">
    <property type="entry name" value="WH-like_DNA-bd_sf"/>
</dbReference>
<keyword evidence="1" id="KW-0805">Transcription regulation</keyword>
<dbReference type="PROSITE" id="PS51063">
    <property type="entry name" value="HTH_CRP_2"/>
    <property type="match status" value="1"/>
</dbReference>
<evidence type="ECO:0000256" key="1">
    <source>
        <dbReference type="ARBA" id="ARBA00023015"/>
    </source>
</evidence>
<dbReference type="InterPro" id="IPR014710">
    <property type="entry name" value="RmlC-like_jellyroll"/>
</dbReference>
<feature type="domain" description="HTH crp-type" evidence="5">
    <location>
        <begin position="148"/>
        <end position="222"/>
    </location>
</feature>
<dbReference type="RefSeq" id="WP_265963636.1">
    <property type="nucleotide sequence ID" value="NZ_JAPEVI010000003.1"/>
</dbReference>
<accession>A0ABT3R3U9</accession>
<dbReference type="SUPFAM" id="SSF51206">
    <property type="entry name" value="cAMP-binding domain-like"/>
    <property type="match status" value="1"/>
</dbReference>
<keyword evidence="3" id="KW-0804">Transcription</keyword>
<name>A0ABT3R3U9_9HYPH</name>
<evidence type="ECO:0000256" key="2">
    <source>
        <dbReference type="ARBA" id="ARBA00023125"/>
    </source>
</evidence>
<dbReference type="Pfam" id="PF00027">
    <property type="entry name" value="cNMP_binding"/>
    <property type="match status" value="1"/>
</dbReference>
<dbReference type="InterPro" id="IPR012318">
    <property type="entry name" value="HTH_CRP"/>
</dbReference>
<dbReference type="InterPro" id="IPR036390">
    <property type="entry name" value="WH_DNA-bd_sf"/>
</dbReference>
<dbReference type="EMBL" id="JAPEVI010000003">
    <property type="protein sequence ID" value="MCX2723883.1"/>
    <property type="molecule type" value="Genomic_DNA"/>
</dbReference>